<organism evidence="8 9">
    <name type="scientific">Smittium angustum</name>
    <dbReference type="NCBI Taxonomy" id="133377"/>
    <lineage>
        <taxon>Eukaryota</taxon>
        <taxon>Fungi</taxon>
        <taxon>Fungi incertae sedis</taxon>
        <taxon>Zoopagomycota</taxon>
        <taxon>Kickxellomycotina</taxon>
        <taxon>Harpellomycetes</taxon>
        <taxon>Harpellales</taxon>
        <taxon>Legeriomycetaceae</taxon>
        <taxon>Smittium</taxon>
    </lineage>
</organism>
<feature type="transmembrane region" description="Helical" evidence="7">
    <location>
        <begin position="173"/>
        <end position="192"/>
    </location>
</feature>
<dbReference type="CDD" id="cd12148">
    <property type="entry name" value="fungal_TF_MHR"/>
    <property type="match status" value="1"/>
</dbReference>
<dbReference type="PANTHER" id="PTHR31313:SF81">
    <property type="entry name" value="TY1 ENHANCER ACTIVATOR"/>
    <property type="match status" value="1"/>
</dbReference>
<evidence type="ECO:0000256" key="4">
    <source>
        <dbReference type="ARBA" id="ARBA00023125"/>
    </source>
</evidence>
<protein>
    <recommendedName>
        <fullName evidence="10">Transcription factor domain-containing protein</fullName>
    </recommendedName>
</protein>
<reference evidence="8 9" key="1">
    <citation type="journal article" date="2018" name="MBio">
        <title>Comparative Genomics Reveals the Core Gene Toolbox for the Fungus-Insect Symbiosis.</title>
        <authorList>
            <person name="Wang Y."/>
            <person name="Stata M."/>
            <person name="Wang W."/>
            <person name="Stajich J.E."/>
            <person name="White M.M."/>
            <person name="Moncalvo J.M."/>
        </authorList>
    </citation>
    <scope>NUCLEOTIDE SEQUENCE [LARGE SCALE GENOMIC DNA]</scope>
    <source>
        <strain evidence="8 9">AUS-126-30</strain>
    </source>
</reference>
<keyword evidence="7" id="KW-0472">Membrane</keyword>
<keyword evidence="3" id="KW-0805">Transcription regulation</keyword>
<dbReference type="GO" id="GO:0046872">
    <property type="term" value="F:metal ion binding"/>
    <property type="evidence" value="ECO:0007669"/>
    <property type="project" value="UniProtKB-KW"/>
</dbReference>
<accession>A0A2U1J6Y9</accession>
<name>A0A2U1J6Y9_SMIAN</name>
<dbReference type="GO" id="GO:0003677">
    <property type="term" value="F:DNA binding"/>
    <property type="evidence" value="ECO:0007669"/>
    <property type="project" value="UniProtKB-KW"/>
</dbReference>
<keyword evidence="6" id="KW-0539">Nucleus</keyword>
<feature type="non-terminal residue" evidence="8">
    <location>
        <position position="641"/>
    </location>
</feature>
<evidence type="ECO:0000256" key="7">
    <source>
        <dbReference type="SAM" id="Phobius"/>
    </source>
</evidence>
<comment type="caution">
    <text evidence="8">The sequence shown here is derived from an EMBL/GenBank/DDBJ whole genome shotgun (WGS) entry which is preliminary data.</text>
</comment>
<dbReference type="Proteomes" id="UP000245591">
    <property type="component" value="Unassembled WGS sequence"/>
</dbReference>
<keyword evidence="4" id="KW-0238">DNA-binding</keyword>
<evidence type="ECO:0008006" key="10">
    <source>
        <dbReference type="Google" id="ProtNLM"/>
    </source>
</evidence>
<dbReference type="AlphaFoldDB" id="A0A2U1J6Y9"/>
<evidence type="ECO:0000256" key="5">
    <source>
        <dbReference type="ARBA" id="ARBA00023163"/>
    </source>
</evidence>
<keyword evidence="7" id="KW-0812">Transmembrane</keyword>
<proteinExistence type="predicted"/>
<dbReference type="EMBL" id="MBFU01000307">
    <property type="protein sequence ID" value="PWA00779.1"/>
    <property type="molecule type" value="Genomic_DNA"/>
</dbReference>
<evidence type="ECO:0000256" key="6">
    <source>
        <dbReference type="ARBA" id="ARBA00023242"/>
    </source>
</evidence>
<evidence type="ECO:0000256" key="1">
    <source>
        <dbReference type="ARBA" id="ARBA00022723"/>
    </source>
</evidence>
<evidence type="ECO:0000313" key="8">
    <source>
        <dbReference type="EMBL" id="PWA00779.1"/>
    </source>
</evidence>
<keyword evidence="2" id="KW-0862">Zinc</keyword>
<keyword evidence="9" id="KW-1185">Reference proteome</keyword>
<evidence type="ECO:0000256" key="3">
    <source>
        <dbReference type="ARBA" id="ARBA00023015"/>
    </source>
</evidence>
<dbReference type="InterPro" id="IPR051615">
    <property type="entry name" value="Transcr_Regulatory_Elem"/>
</dbReference>
<gene>
    <name evidence="8" type="ORF">BB558_003162</name>
</gene>
<evidence type="ECO:0000256" key="2">
    <source>
        <dbReference type="ARBA" id="ARBA00022833"/>
    </source>
</evidence>
<keyword evidence="5" id="KW-0804">Transcription</keyword>
<dbReference type="PANTHER" id="PTHR31313">
    <property type="entry name" value="TY1 ENHANCER ACTIVATOR"/>
    <property type="match status" value="1"/>
</dbReference>
<keyword evidence="1" id="KW-0479">Metal-binding</keyword>
<sequence length="641" mass="74710">MNQNIQATSLTANTIHGLPIPNKEKLKELSLILPHVLPQNVLPMRLPEFINKLKNKKYPSYFVLAVLAAGINFILPTRTEDDIQLEANYAKKSVELMKKETDISDPLIVWSCSFILEYTHRTVDSKLIQQIRDTSEMAVKKTRLYQLDINKNLVKFKYGYTEDELEFRRRVWWVYYLYITGIYIFNGNFITFEQRDIVVNLPRNDFKYRYGGSFEGCNDKELKLLNDIANDPSDRNHPEDFHYLVVNTLSLYKNISIFVAKRWRKDHFDEDGANLRLVLYINQLLKLKDKLDQTLGDSFPAIKDKYSIYKEGSKLILETESHLVNHNLRLIYYSMFICLYQSELVRDLSIKIRPERVKAAKQQCIHASIKQMELMEWYGENIPTQYKGFPNISWSLNSLVSLTNFFFIKDPSLKEKHTDYFNRVVSIYKSFEKNSRVVDTMLMFINAMTKIKTKASENNKKYIHLLENMKPFGVSEHDLEPWIIPRYGSFFHSFCCGKSNFSTLDIGEYLGENITTVSIIQNELYLAAYKELKKSQIQYQKQEAEAELPGVYLSQINMTILNLTKGFQIKRSIVIDTGLDIEDFIRVNPLVLYPPSLTENNEVSESNLEPKIYSELQKSPKIIQKQKKQFANMASPSAPGP</sequence>
<keyword evidence="7" id="KW-1133">Transmembrane helix</keyword>
<evidence type="ECO:0000313" key="9">
    <source>
        <dbReference type="Proteomes" id="UP000245591"/>
    </source>
</evidence>